<dbReference type="STRING" id="498257.G2XA66"/>
<dbReference type="InterPro" id="IPR038217">
    <property type="entry name" value="MRG_C_sf"/>
</dbReference>
<dbReference type="FunFam" id="1.10.274.30:FF:000004">
    <property type="entry name" value="Putative Chromatin modification-related protein eaf3"/>
    <property type="match status" value="1"/>
</dbReference>
<dbReference type="EMBL" id="DS572709">
    <property type="protein sequence ID" value="EGY15805.1"/>
    <property type="molecule type" value="Genomic_DNA"/>
</dbReference>
<dbReference type="InParanoid" id="G2XA66"/>
<dbReference type="AlphaFoldDB" id="G2XA66"/>
<keyword evidence="6" id="KW-0156">Chromatin regulator</keyword>
<protein>
    <recommendedName>
        <fullName evidence="4">Chromatin modification-related protein EAF3</fullName>
    </recommendedName>
    <alternativeName>
        <fullName evidence="12">Chromatin modification-related protein eaf3</fullName>
    </alternativeName>
</protein>
<comment type="similarity">
    <text evidence="2">Belongs to the MRG family.</text>
</comment>
<dbReference type="PANTHER" id="PTHR10880:SF15">
    <property type="entry name" value="MSL COMPLEX SUBUNIT 3"/>
    <property type="match status" value="1"/>
</dbReference>
<reference evidence="15" key="2">
    <citation type="journal article" date="2011" name="PLoS Pathog.">
        <title>Comparative genomics yields insights into niche adaptation of plant vascular wilt pathogens.</title>
        <authorList>
            <person name="Klosterman S.J."/>
            <person name="Subbarao K.V."/>
            <person name="Kang S."/>
            <person name="Veronese P."/>
            <person name="Gold S.E."/>
            <person name="Thomma B.P.H.J."/>
            <person name="Chen Z."/>
            <person name="Henrissat B."/>
            <person name="Lee Y.-H."/>
            <person name="Park J."/>
            <person name="Garcia-Pedrajas M.D."/>
            <person name="Barbara D.J."/>
            <person name="Anchieta A."/>
            <person name="de Jonge R."/>
            <person name="Santhanam P."/>
            <person name="Maruthachalam K."/>
            <person name="Atallah Z."/>
            <person name="Amyotte S.G."/>
            <person name="Paz Z."/>
            <person name="Inderbitzin P."/>
            <person name="Hayes R.J."/>
            <person name="Heiman D.I."/>
            <person name="Young S."/>
            <person name="Zeng Q."/>
            <person name="Engels R."/>
            <person name="Galagan J."/>
            <person name="Cuomo C.A."/>
            <person name="Dobinson K.F."/>
            <person name="Ma L.-J."/>
        </authorList>
    </citation>
    <scope>NUCLEOTIDE SEQUENCE [LARGE SCALE GENOMIC DNA]</scope>
    <source>
        <strain evidence="15">VdLs.17 / ATCC MYA-4575 / FGSC 10137</strain>
    </source>
</reference>
<keyword evidence="5" id="KW-0227">DNA damage</keyword>
<keyword evidence="8" id="KW-0804">Transcription</keyword>
<dbReference type="KEGG" id="vda:VDAG_06969"/>
<keyword evidence="15" id="KW-1185">Reference proteome</keyword>
<dbReference type="PROSITE" id="PS51640">
    <property type="entry name" value="MRG"/>
    <property type="match status" value="1"/>
</dbReference>
<evidence type="ECO:0000256" key="1">
    <source>
        <dbReference type="ARBA" id="ARBA00004123"/>
    </source>
</evidence>
<evidence type="ECO:0000256" key="2">
    <source>
        <dbReference type="ARBA" id="ARBA00009093"/>
    </source>
</evidence>
<proteinExistence type="inferred from homology"/>
<dbReference type="GO" id="GO:0006325">
    <property type="term" value="P:chromatin organization"/>
    <property type="evidence" value="ECO:0007669"/>
    <property type="project" value="UniProtKB-KW"/>
</dbReference>
<evidence type="ECO:0000256" key="4">
    <source>
        <dbReference type="ARBA" id="ARBA00018505"/>
    </source>
</evidence>
<evidence type="ECO:0000313" key="14">
    <source>
        <dbReference type="EMBL" id="EGY15805.1"/>
    </source>
</evidence>
<gene>
    <name evidence="14" type="ORF">VDAG_06969</name>
</gene>
<evidence type="ECO:0000313" key="15">
    <source>
        <dbReference type="Proteomes" id="UP000001611"/>
    </source>
</evidence>
<evidence type="ECO:0000256" key="5">
    <source>
        <dbReference type="ARBA" id="ARBA00022763"/>
    </source>
</evidence>
<organism evidence="14 15">
    <name type="scientific">Verticillium dahliae (strain VdLs.17 / ATCC MYA-4575 / FGSC 10137)</name>
    <name type="common">Verticillium wilt</name>
    <dbReference type="NCBI Taxonomy" id="498257"/>
    <lineage>
        <taxon>Eukaryota</taxon>
        <taxon>Fungi</taxon>
        <taxon>Dikarya</taxon>
        <taxon>Ascomycota</taxon>
        <taxon>Pezizomycotina</taxon>
        <taxon>Sordariomycetes</taxon>
        <taxon>Hypocreomycetidae</taxon>
        <taxon>Glomerellales</taxon>
        <taxon>Plectosphaerellaceae</taxon>
        <taxon>Verticillium</taxon>
    </lineage>
</organism>
<dbReference type="InterPro" id="IPR026541">
    <property type="entry name" value="MRG_dom"/>
</dbReference>
<reference evidence="14 15" key="1">
    <citation type="submission" date="2008-03" db="EMBL/GenBank/DDBJ databases">
        <title>The Genome Sequence of Verticillium dahliae VdLs.17.</title>
        <authorList>
            <consortium name="The Broad Institute Genome Sequencing Platform"/>
            <person name="Ma L.-J.J."/>
            <person name="Klosterman S.J."/>
            <person name="Subbarao K."/>
            <person name="Dobinson K."/>
            <person name="Veronese P."/>
            <person name="Kang S."/>
            <person name="Gold S.E."/>
            <person name="Young S."/>
            <person name="Jaffe D."/>
            <person name="Gnerre S."/>
            <person name="Berlin A."/>
            <person name="Heiman D."/>
            <person name="Hepburn T."/>
            <person name="Sykes S."/>
            <person name="Alvarado L."/>
            <person name="Kodira C.D."/>
            <person name="Lander E."/>
            <person name="Galagan J."/>
            <person name="Nusbaum C."/>
            <person name="Birren B."/>
        </authorList>
    </citation>
    <scope>NUCLEOTIDE SEQUENCE [LARGE SCALE GENOMIC DNA]</scope>
    <source>
        <strain evidence="15">VdLs.17 / ATCC MYA-4575 / FGSC 10137</strain>
    </source>
</reference>
<dbReference type="InterPro" id="IPR008676">
    <property type="entry name" value="MRG"/>
</dbReference>
<dbReference type="Pfam" id="PF05712">
    <property type="entry name" value="MRG"/>
    <property type="match status" value="1"/>
</dbReference>
<dbReference type="Gene3D" id="1.10.274.30">
    <property type="entry name" value="MRG domain"/>
    <property type="match status" value="1"/>
</dbReference>
<comment type="function">
    <text evidence="11">Involved in deacetylation of histones, chromatin assembly and chromosome segregation. May act as a transcriptional oscillator, directing histone deacetylases to specific chromosomal domains. Component of the NuA4 histone acetyltransferase complex which is involved in transcriptional activation of selected genes principally by acetylation of nucleosomal histone H4 and H2A. The NuA4 complex is also involved in DNA repair.</text>
</comment>
<name>G2XA66_VERDV</name>
<evidence type="ECO:0000259" key="13">
    <source>
        <dbReference type="Pfam" id="PF05712"/>
    </source>
</evidence>
<keyword evidence="10" id="KW-0539">Nucleus</keyword>
<dbReference type="OrthoDB" id="124855at2759"/>
<evidence type="ECO:0000256" key="11">
    <source>
        <dbReference type="ARBA" id="ARBA00057322"/>
    </source>
</evidence>
<evidence type="ECO:0000256" key="3">
    <source>
        <dbReference type="ARBA" id="ARBA00011353"/>
    </source>
</evidence>
<dbReference type="GO" id="GO:0006355">
    <property type="term" value="P:regulation of DNA-templated transcription"/>
    <property type="evidence" value="ECO:0007669"/>
    <property type="project" value="InterPro"/>
</dbReference>
<dbReference type="GO" id="GO:0035267">
    <property type="term" value="C:NuA4 histone acetyltransferase complex"/>
    <property type="evidence" value="ECO:0007669"/>
    <property type="project" value="TreeGrafter"/>
</dbReference>
<evidence type="ECO:0000256" key="10">
    <source>
        <dbReference type="ARBA" id="ARBA00023242"/>
    </source>
</evidence>
<accession>G2XA66</accession>
<dbReference type="HOGENOM" id="CLU_039566_2_0_1"/>
<evidence type="ECO:0000256" key="6">
    <source>
        <dbReference type="ARBA" id="ARBA00022853"/>
    </source>
</evidence>
<dbReference type="GO" id="GO:0006281">
    <property type="term" value="P:DNA repair"/>
    <property type="evidence" value="ECO:0007669"/>
    <property type="project" value="UniProtKB-KW"/>
</dbReference>
<evidence type="ECO:0000256" key="12">
    <source>
        <dbReference type="ARBA" id="ARBA00072864"/>
    </source>
</evidence>
<evidence type="ECO:0000256" key="9">
    <source>
        <dbReference type="ARBA" id="ARBA00023204"/>
    </source>
</evidence>
<dbReference type="RefSeq" id="XP_009654169.1">
    <property type="nucleotide sequence ID" value="XM_009655874.1"/>
</dbReference>
<evidence type="ECO:0000256" key="7">
    <source>
        <dbReference type="ARBA" id="ARBA00023015"/>
    </source>
</evidence>
<comment type="subunit">
    <text evidence="3">Component of the NuA4 histone acetyltransferase complex.</text>
</comment>
<evidence type="ECO:0000256" key="8">
    <source>
        <dbReference type="ARBA" id="ARBA00023163"/>
    </source>
</evidence>
<keyword evidence="7" id="KW-0805">Transcription regulation</keyword>
<keyword evidence="9" id="KW-0234">DNA repair</keyword>
<sequence length="322" mass="36983">MATFSFTTCTAVGNTSPRCTSSWLAQTLVRPSCVSTWREPPRAYDSFKRLPRPDHLYVDPAGKCLFDKKHVYYGQRVNKTAAATSLKKKKAQKKVEKSNSPYGEWSLTVWGCVVTLPGCSIARPDTEEPRIGSISSFEDGFHTRPSIRLPVPDHIKGILVDDWENVTRNNQLVPLPHPHPVDQIINDYLEYERPSRDPESPHVDILEETMAGLKEYFEKSLSRILLYRFERPQYHEIRKEWEKTGENGPKSVCDTYGAEHLCRLIVSLPELVAQTTMDQQSVSRLREEISKFTVWLGKNATKYFVSEYETPAQEYIDRARNI</sequence>
<dbReference type="eggNOG" id="KOG3001">
    <property type="taxonomic scope" value="Eukaryota"/>
</dbReference>
<dbReference type="GeneID" id="20708432"/>
<comment type="subcellular location">
    <subcellularLocation>
        <location evidence="1">Nucleus</location>
    </subcellularLocation>
</comment>
<feature type="domain" description="MRG" evidence="13">
    <location>
        <begin position="137"/>
        <end position="309"/>
    </location>
</feature>
<dbReference type="Proteomes" id="UP000001611">
    <property type="component" value="Unassembled WGS sequence"/>
</dbReference>
<dbReference type="GO" id="GO:0032221">
    <property type="term" value="C:Rpd3S complex"/>
    <property type="evidence" value="ECO:0007669"/>
    <property type="project" value="TreeGrafter"/>
</dbReference>
<dbReference type="PANTHER" id="PTHR10880">
    <property type="entry name" value="MORTALITY FACTOR 4-LIKE PROTEIN"/>
    <property type="match status" value="1"/>
</dbReference>